<accession>W1V5J9</accession>
<sequence>EPLVKSGYGQYLLDLLERERR</sequence>
<reference evidence="1 2" key="1">
    <citation type="submission" date="2013-12" db="EMBL/GenBank/DDBJ databases">
        <title>A Varibaculum cambriense genome reconstructed from a premature infant gut community with otherwise low bacterial novelty that shifts toward anaerobic metabolism during the third week of life.</title>
        <authorList>
            <person name="Brown C.T."/>
            <person name="Sharon I."/>
            <person name="Thomas B.C."/>
            <person name="Castelle C.J."/>
            <person name="Morowitz M.J."/>
            <person name="Banfield J.F."/>
        </authorList>
    </citation>
    <scope>NUCLEOTIDE SEQUENCE [LARGE SCALE GENOMIC DNA]</scope>
    <source>
        <strain evidence="2">DORA_12</strain>
    </source>
</reference>
<evidence type="ECO:0000313" key="1">
    <source>
        <dbReference type="EMBL" id="ETJ01242.1"/>
    </source>
</evidence>
<dbReference type="Proteomes" id="UP000018852">
    <property type="component" value="Unassembled WGS sequence"/>
</dbReference>
<comment type="caution">
    <text evidence="1">The sequence shown here is derived from an EMBL/GenBank/DDBJ whole genome shotgun (WGS) entry which is preliminary data.</text>
</comment>
<evidence type="ECO:0000313" key="2">
    <source>
        <dbReference type="Proteomes" id="UP000018852"/>
    </source>
</evidence>
<organism evidence="1 2">
    <name type="scientific">Actinomyces urogenitalis DORA_12</name>
    <dbReference type="NCBI Taxonomy" id="1403939"/>
    <lineage>
        <taxon>Bacteria</taxon>
        <taxon>Bacillati</taxon>
        <taxon>Actinomycetota</taxon>
        <taxon>Actinomycetes</taxon>
        <taxon>Actinomycetales</taxon>
        <taxon>Actinomycetaceae</taxon>
        <taxon>Actinomyces</taxon>
    </lineage>
</organism>
<proteinExistence type="predicted"/>
<name>W1V5J9_9ACTO</name>
<dbReference type="EMBL" id="AZLV01001108">
    <property type="protein sequence ID" value="ETJ01242.1"/>
    <property type="molecule type" value="Genomic_DNA"/>
</dbReference>
<dbReference type="AlphaFoldDB" id="W1V5J9"/>
<feature type="non-terminal residue" evidence="1">
    <location>
        <position position="1"/>
    </location>
</feature>
<gene>
    <name evidence="1" type="ORF">Q605_AUC01108G0002</name>
</gene>
<protein>
    <submittedName>
        <fullName evidence="1">Uncharacterized protein</fullName>
    </submittedName>
</protein>